<evidence type="ECO:0000313" key="6">
    <source>
        <dbReference type="EMBL" id="AMM40647.1"/>
    </source>
</evidence>
<dbReference type="PROSITE" id="PS51832">
    <property type="entry name" value="HD_GYP"/>
    <property type="match status" value="1"/>
</dbReference>
<accession>A0A7U4QJR9</accession>
<dbReference type="InterPro" id="IPR011006">
    <property type="entry name" value="CheY-like_superfamily"/>
</dbReference>
<dbReference type="Gene3D" id="3.30.450.20">
    <property type="entry name" value="PAS domain"/>
    <property type="match status" value="1"/>
</dbReference>
<feature type="domain" description="PAS" evidence="4">
    <location>
        <begin position="307"/>
        <end position="356"/>
    </location>
</feature>
<dbReference type="CDD" id="cd00130">
    <property type="entry name" value="PAS"/>
    <property type="match status" value="1"/>
</dbReference>
<dbReference type="PROSITE" id="PS50112">
    <property type="entry name" value="PAS"/>
    <property type="match status" value="1"/>
</dbReference>
<dbReference type="CDD" id="cd00077">
    <property type="entry name" value="HDc"/>
    <property type="match status" value="1"/>
</dbReference>
<feature type="modified residue" description="4-aspartylphosphate" evidence="1">
    <location>
        <position position="55"/>
    </location>
</feature>
<proteinExistence type="predicted"/>
<dbReference type="SMART" id="SM00448">
    <property type="entry name" value="REC"/>
    <property type="match status" value="1"/>
</dbReference>
<keyword evidence="7" id="KW-1185">Reference proteome</keyword>
<dbReference type="PANTHER" id="PTHR43155">
    <property type="entry name" value="CYCLIC DI-GMP PHOSPHODIESTERASE PA4108-RELATED"/>
    <property type="match status" value="1"/>
</dbReference>
<dbReference type="Pfam" id="PF08448">
    <property type="entry name" value="PAS_4"/>
    <property type="match status" value="1"/>
</dbReference>
<dbReference type="InterPro" id="IPR013656">
    <property type="entry name" value="PAS_4"/>
</dbReference>
<evidence type="ECO:0000313" key="7">
    <source>
        <dbReference type="Proteomes" id="UP000070560"/>
    </source>
</evidence>
<evidence type="ECO:0000256" key="1">
    <source>
        <dbReference type="PROSITE-ProRule" id="PRU00169"/>
    </source>
</evidence>
<feature type="domain" description="HD-GYP" evidence="5">
    <location>
        <begin position="448"/>
        <end position="639"/>
    </location>
</feature>
<dbReference type="CDD" id="cd17534">
    <property type="entry name" value="REC_DC-like"/>
    <property type="match status" value="1"/>
</dbReference>
<dbReference type="Gene3D" id="3.30.450.40">
    <property type="match status" value="1"/>
</dbReference>
<dbReference type="SUPFAM" id="SSF52172">
    <property type="entry name" value="CheY-like"/>
    <property type="match status" value="1"/>
</dbReference>
<dbReference type="AlphaFoldDB" id="A0A7U4QJR9"/>
<dbReference type="GO" id="GO:0000160">
    <property type="term" value="P:phosphorelay signal transduction system"/>
    <property type="evidence" value="ECO:0007669"/>
    <property type="project" value="InterPro"/>
</dbReference>
<dbReference type="SMART" id="SM00091">
    <property type="entry name" value="PAS"/>
    <property type="match status" value="1"/>
</dbReference>
<dbReference type="InterPro" id="IPR000014">
    <property type="entry name" value="PAS"/>
</dbReference>
<dbReference type="InterPro" id="IPR029016">
    <property type="entry name" value="GAF-like_dom_sf"/>
</dbReference>
<organism evidence="6 7">
    <name type="scientific">Desulfofervidus auxilii</name>
    <dbReference type="NCBI Taxonomy" id="1621989"/>
    <lineage>
        <taxon>Bacteria</taxon>
        <taxon>Pseudomonadati</taxon>
        <taxon>Thermodesulfobacteriota</taxon>
        <taxon>Candidatus Desulfofervidia</taxon>
        <taxon>Candidatus Desulfofervidales</taxon>
        <taxon>Candidatus Desulfofervidaceae</taxon>
        <taxon>Candidatus Desulfofervidus</taxon>
    </lineage>
</organism>
<reference evidence="6 7" key="1">
    <citation type="submission" date="2015-10" db="EMBL/GenBank/DDBJ databases">
        <title>Candidatus Desulfofervidus auxilii, a hydrogenotrophic sulfate-reducing bacterium involved in the thermophilic anaerobic oxidation of methane.</title>
        <authorList>
            <person name="Krukenberg V."/>
            <person name="Richter M."/>
            <person name="Wegener G."/>
        </authorList>
    </citation>
    <scope>NUCLEOTIDE SEQUENCE [LARGE SCALE GENOMIC DNA]</scope>
    <source>
        <strain evidence="6 7">HS1</strain>
    </source>
</reference>
<dbReference type="KEGG" id="daw:HS1_000843"/>
<dbReference type="InterPro" id="IPR006675">
    <property type="entry name" value="HDIG_dom"/>
</dbReference>
<evidence type="ECO:0000259" key="3">
    <source>
        <dbReference type="PROSITE" id="PS50110"/>
    </source>
</evidence>
<feature type="domain" description="Response regulatory" evidence="3">
    <location>
        <begin position="5"/>
        <end position="120"/>
    </location>
</feature>
<dbReference type="Gene3D" id="1.10.3210.10">
    <property type="entry name" value="Hypothetical protein af1432"/>
    <property type="match status" value="1"/>
</dbReference>
<dbReference type="SUPFAM" id="SSF55785">
    <property type="entry name" value="PYP-like sensor domain (PAS domain)"/>
    <property type="match status" value="1"/>
</dbReference>
<dbReference type="SUPFAM" id="SSF109604">
    <property type="entry name" value="HD-domain/PDEase-like"/>
    <property type="match status" value="1"/>
</dbReference>
<dbReference type="Pfam" id="PF13487">
    <property type="entry name" value="HD_5"/>
    <property type="match status" value="1"/>
</dbReference>
<dbReference type="Pfam" id="PF00072">
    <property type="entry name" value="Response_reg"/>
    <property type="match status" value="1"/>
</dbReference>
<sequence length="639" mass="72803">MKKTKILVVEDERIVAEDIKRSLEALGYKVCSIVSTGEEAVKQAGRYKPDLVLMDIVLKGKMNGIKAANQITSLYHIPVVYLTAYADENTLQRAKITQPYGYIIKPFTDRELYSNIEIALYKSRMERKIEHLNAVLRALCNVSQLTTTEKDRDRLLKGACENLIGTRGYHSAWIVLWDENGKPVTAAEAGLGEDFFKMIELLKDGKLPICGEKALFQSDIVVTSNPFSICTNCPLAGKYKGRSAMTVRLEHGEKIYGMLTVSIPRELARDKEEQKLFKELAGELAFALYSIEIEEERKQAEKKLRESEEKYASLINDAIDSLPSGIFILDRDFKIVWVNRTIEDFFGIDKNSLIGRDKRKAIKERIKYIFEDPEQFEQIVFRTYENNTYVEKFECHVLPSGKRKERFLLHWSIPIRTGALVGGRIEHYYDITEQKRAKEKLQQSYNKLKKTFWQIVRTLSTITKVKDPYTAGHQQRVTKLACAIATEMGLPDERIEGIYIAGLLHDIGKIAIPAEILNKPTKLTEAESNLIKTHPQVGYDILKNIEFSEPIAQIVLQHHEMMDGSGYPQGLKGKEILLEARILAVADVVEAISSHRPYRPALGLDKALEEISKNKGTLYDPKVVDTCLKLFTEKGFRFE</sequence>
<keyword evidence="1" id="KW-0597">Phosphoprotein</keyword>
<dbReference type="SMART" id="SM00471">
    <property type="entry name" value="HDc"/>
    <property type="match status" value="1"/>
</dbReference>
<dbReference type="EMBL" id="CP013015">
    <property type="protein sequence ID" value="AMM40647.1"/>
    <property type="molecule type" value="Genomic_DNA"/>
</dbReference>
<protein>
    <submittedName>
        <fullName evidence="6">Phosphodiesterase</fullName>
    </submittedName>
</protein>
<gene>
    <name evidence="6" type="ORF">HS1_000843</name>
</gene>
<feature type="coiled-coil region" evidence="2">
    <location>
        <begin position="290"/>
        <end position="317"/>
    </location>
</feature>
<dbReference type="InterPro" id="IPR035965">
    <property type="entry name" value="PAS-like_dom_sf"/>
</dbReference>
<evidence type="ECO:0000259" key="4">
    <source>
        <dbReference type="PROSITE" id="PS50112"/>
    </source>
</evidence>
<dbReference type="Proteomes" id="UP000070560">
    <property type="component" value="Chromosome"/>
</dbReference>
<dbReference type="InterPro" id="IPR003607">
    <property type="entry name" value="HD/PDEase_dom"/>
</dbReference>
<dbReference type="Gene3D" id="3.40.50.2300">
    <property type="match status" value="1"/>
</dbReference>
<dbReference type="SUPFAM" id="SSF55781">
    <property type="entry name" value="GAF domain-like"/>
    <property type="match status" value="1"/>
</dbReference>
<dbReference type="NCBIfam" id="TIGR00277">
    <property type="entry name" value="HDIG"/>
    <property type="match status" value="1"/>
</dbReference>
<keyword evidence="2" id="KW-0175">Coiled coil</keyword>
<name>A0A7U4QJR9_DESA2</name>
<dbReference type="PROSITE" id="PS50110">
    <property type="entry name" value="RESPONSE_REGULATORY"/>
    <property type="match status" value="1"/>
</dbReference>
<dbReference type="PANTHER" id="PTHR43155:SF2">
    <property type="entry name" value="CYCLIC DI-GMP PHOSPHODIESTERASE PA4108"/>
    <property type="match status" value="1"/>
</dbReference>
<dbReference type="NCBIfam" id="TIGR00229">
    <property type="entry name" value="sensory_box"/>
    <property type="match status" value="1"/>
</dbReference>
<dbReference type="RefSeq" id="WP_066061385.1">
    <property type="nucleotide sequence ID" value="NZ_CP013015.1"/>
</dbReference>
<evidence type="ECO:0000256" key="2">
    <source>
        <dbReference type="SAM" id="Coils"/>
    </source>
</evidence>
<dbReference type="InterPro" id="IPR001789">
    <property type="entry name" value="Sig_transdc_resp-reg_receiver"/>
</dbReference>
<evidence type="ECO:0000259" key="5">
    <source>
        <dbReference type="PROSITE" id="PS51832"/>
    </source>
</evidence>
<dbReference type="InterPro" id="IPR037522">
    <property type="entry name" value="HD_GYP_dom"/>
</dbReference>